<dbReference type="EMBL" id="DF237259">
    <property type="protein sequence ID" value="GAQ86771.1"/>
    <property type="molecule type" value="Genomic_DNA"/>
</dbReference>
<evidence type="ECO:0000256" key="7">
    <source>
        <dbReference type="RuleBase" id="RU003795"/>
    </source>
</evidence>
<dbReference type="FunFam" id="3.40.50.960:FF:000001">
    <property type="entry name" value="6,7-dimethyl-8-ribityllumazine synthase"/>
    <property type="match status" value="1"/>
</dbReference>
<name>A0A1Y1ICH3_KLENI</name>
<evidence type="ECO:0000313" key="8">
    <source>
        <dbReference type="EMBL" id="GAQ86771.1"/>
    </source>
</evidence>
<dbReference type="OMA" id="RWIPNST"/>
<dbReference type="Proteomes" id="UP000054558">
    <property type="component" value="Unassembled WGS sequence"/>
</dbReference>
<evidence type="ECO:0000256" key="4">
    <source>
        <dbReference type="ARBA" id="ARBA00022679"/>
    </source>
</evidence>
<dbReference type="STRING" id="105231.A0A1Y1ICH3"/>
<evidence type="ECO:0000256" key="1">
    <source>
        <dbReference type="ARBA" id="ARBA00004917"/>
    </source>
</evidence>
<protein>
    <recommendedName>
        <fullName evidence="7">6,7-dimethyl-8-ribityllumazine synthase</fullName>
        <shortName evidence="7">DMRL synthase</shortName>
        <ecNumber evidence="7">2.5.1.78</ecNumber>
    </recommendedName>
</protein>
<evidence type="ECO:0000313" key="9">
    <source>
        <dbReference type="Proteomes" id="UP000054558"/>
    </source>
</evidence>
<dbReference type="EC" id="2.5.1.78" evidence="7"/>
<comment type="pathway">
    <text evidence="1 7">Cofactor biosynthesis; riboflavin biosynthesis; riboflavin from 2-hydroxy-3-oxobutyl phosphate and 5-amino-6-(D-ribitylamino)uracil: step 1/2.</text>
</comment>
<accession>A0A1Y1ICH3</accession>
<dbReference type="InterPro" id="IPR002180">
    <property type="entry name" value="LS/RS"/>
</dbReference>
<dbReference type="Gene3D" id="3.40.50.960">
    <property type="entry name" value="Lumazine/riboflavin synthase"/>
    <property type="match status" value="1"/>
</dbReference>
<keyword evidence="4 7" id="KW-0808">Transferase</keyword>
<proteinExistence type="inferred from homology"/>
<dbReference type="NCBIfam" id="TIGR00114">
    <property type="entry name" value="lumazine-synth"/>
    <property type="match status" value="1"/>
</dbReference>
<dbReference type="CDD" id="cd09209">
    <property type="entry name" value="Lumazine_synthase-I"/>
    <property type="match status" value="1"/>
</dbReference>
<dbReference type="SUPFAM" id="SSF52121">
    <property type="entry name" value="Lumazine synthase"/>
    <property type="match status" value="1"/>
</dbReference>
<keyword evidence="3 7" id="KW-0686">Riboflavin biosynthesis</keyword>
<dbReference type="AlphaFoldDB" id="A0A1Y1ICH3"/>
<sequence>MEAIACTQKSLHTVFLGRLKQRCGNAEQGLSQSAPALAGNRKHHHTQALSGALRGQNAAQTGPAGQCHLRRQALEVPANRRGGQQSSVVCQAIRETSGKASADGLKFAVVVARFNDFITKLLLEGAKETFRRHGAADEDIEIVWVPGSFELPVVATAMAKSGKFDAVLCIGAVIRGATTHYEAVVNGATSGILGASAATGVPVIFGVLTCDTMEQAIDRAGGKAGNKGGECAATAVEMGALLRDLREKKLAAPAWH</sequence>
<dbReference type="InterPro" id="IPR036467">
    <property type="entry name" value="LS/RS_sf"/>
</dbReference>
<dbReference type="PANTHER" id="PTHR21058:SF0">
    <property type="entry name" value="6,7-DIMETHYL-8-RIBITYLLUMAZINE SYNTHASE"/>
    <property type="match status" value="1"/>
</dbReference>
<dbReference type="GO" id="GO:0009349">
    <property type="term" value="C:riboflavin synthase complex"/>
    <property type="evidence" value="ECO:0007669"/>
    <property type="project" value="UniProtKB-UniRule"/>
</dbReference>
<dbReference type="InterPro" id="IPR034964">
    <property type="entry name" value="LS"/>
</dbReference>
<comment type="similarity">
    <text evidence="2 7">Belongs to the DMRL synthase family.</text>
</comment>
<dbReference type="UniPathway" id="UPA00275">
    <property type="reaction ID" value="UER00404"/>
</dbReference>
<keyword evidence="9" id="KW-1185">Reference proteome</keyword>
<dbReference type="Pfam" id="PF00885">
    <property type="entry name" value="DMRL_synthase"/>
    <property type="match status" value="1"/>
</dbReference>
<dbReference type="GO" id="GO:0009231">
    <property type="term" value="P:riboflavin biosynthetic process"/>
    <property type="evidence" value="ECO:0000318"/>
    <property type="project" value="GO_Central"/>
</dbReference>
<dbReference type="PANTHER" id="PTHR21058">
    <property type="entry name" value="6,7-DIMETHYL-8-RIBITYLLUMAZINE SYNTHASE DMRL SYNTHASE LUMAZINE SYNTHASE"/>
    <property type="match status" value="1"/>
</dbReference>
<gene>
    <name evidence="8" type="ORF">KFL_003100080</name>
</gene>
<reference evidence="8 9" key="1">
    <citation type="journal article" date="2014" name="Nat. Commun.">
        <title>Klebsormidium flaccidum genome reveals primary factors for plant terrestrial adaptation.</title>
        <authorList>
            <person name="Hori K."/>
            <person name="Maruyama F."/>
            <person name="Fujisawa T."/>
            <person name="Togashi T."/>
            <person name="Yamamoto N."/>
            <person name="Seo M."/>
            <person name="Sato S."/>
            <person name="Yamada T."/>
            <person name="Mori H."/>
            <person name="Tajima N."/>
            <person name="Moriyama T."/>
            <person name="Ikeuchi M."/>
            <person name="Watanabe M."/>
            <person name="Wada H."/>
            <person name="Kobayashi K."/>
            <person name="Saito M."/>
            <person name="Masuda T."/>
            <person name="Sasaki-Sekimoto Y."/>
            <person name="Mashiguchi K."/>
            <person name="Awai K."/>
            <person name="Shimojima M."/>
            <person name="Masuda S."/>
            <person name="Iwai M."/>
            <person name="Nobusawa T."/>
            <person name="Narise T."/>
            <person name="Kondo S."/>
            <person name="Saito H."/>
            <person name="Sato R."/>
            <person name="Murakawa M."/>
            <person name="Ihara Y."/>
            <person name="Oshima-Yamada Y."/>
            <person name="Ohtaka K."/>
            <person name="Satoh M."/>
            <person name="Sonobe K."/>
            <person name="Ishii M."/>
            <person name="Ohtani R."/>
            <person name="Kanamori-Sato M."/>
            <person name="Honoki R."/>
            <person name="Miyazaki D."/>
            <person name="Mochizuki H."/>
            <person name="Umetsu J."/>
            <person name="Higashi K."/>
            <person name="Shibata D."/>
            <person name="Kamiya Y."/>
            <person name="Sato N."/>
            <person name="Nakamura Y."/>
            <person name="Tabata S."/>
            <person name="Ida S."/>
            <person name="Kurokawa K."/>
            <person name="Ohta H."/>
        </authorList>
    </citation>
    <scope>NUCLEOTIDE SEQUENCE [LARGE SCALE GENOMIC DNA]</scope>
    <source>
        <strain evidence="8 9">NIES-2285</strain>
    </source>
</reference>
<evidence type="ECO:0000256" key="6">
    <source>
        <dbReference type="ARBA" id="ARBA00063688"/>
    </source>
</evidence>
<evidence type="ECO:0000256" key="2">
    <source>
        <dbReference type="ARBA" id="ARBA00007424"/>
    </source>
</evidence>
<comment type="subunit">
    <text evidence="6">Oligomer forming an icosahedral capsid.</text>
</comment>
<comment type="catalytic activity">
    <reaction evidence="5 7">
        <text>(2S)-2-hydroxy-3-oxobutyl phosphate + 5-amino-6-(D-ribitylamino)uracil = 6,7-dimethyl-8-(1-D-ribityl)lumazine + phosphate + 2 H2O + H(+)</text>
        <dbReference type="Rhea" id="RHEA:26152"/>
        <dbReference type="ChEBI" id="CHEBI:15377"/>
        <dbReference type="ChEBI" id="CHEBI:15378"/>
        <dbReference type="ChEBI" id="CHEBI:15934"/>
        <dbReference type="ChEBI" id="CHEBI:43474"/>
        <dbReference type="ChEBI" id="CHEBI:58201"/>
        <dbReference type="ChEBI" id="CHEBI:58830"/>
        <dbReference type="EC" id="2.5.1.78"/>
    </reaction>
</comment>
<dbReference type="GO" id="GO:0005737">
    <property type="term" value="C:cytoplasm"/>
    <property type="evidence" value="ECO:0000318"/>
    <property type="project" value="GO_Central"/>
</dbReference>
<dbReference type="HAMAP" id="MF_00178">
    <property type="entry name" value="Lumazine_synth"/>
    <property type="match status" value="1"/>
</dbReference>
<organism evidence="8 9">
    <name type="scientific">Klebsormidium nitens</name>
    <name type="common">Green alga</name>
    <name type="synonym">Ulothrix nitens</name>
    <dbReference type="NCBI Taxonomy" id="105231"/>
    <lineage>
        <taxon>Eukaryota</taxon>
        <taxon>Viridiplantae</taxon>
        <taxon>Streptophyta</taxon>
        <taxon>Klebsormidiophyceae</taxon>
        <taxon>Klebsormidiales</taxon>
        <taxon>Klebsormidiaceae</taxon>
        <taxon>Klebsormidium</taxon>
    </lineage>
</organism>
<dbReference type="GO" id="GO:0000906">
    <property type="term" value="F:6,7-dimethyl-8-ribityllumazine synthase activity"/>
    <property type="evidence" value="ECO:0000318"/>
    <property type="project" value="GO_Central"/>
</dbReference>
<dbReference type="OrthoDB" id="2965at2759"/>
<comment type="function">
    <text evidence="7">Catalyzes the formation of 6,7-dimethyl-8-ribityllumazine by condensation of 5-amino-6-(D-ribitylamino)uracil with 3,4-dihydroxy-2-butanone 4-phosphate. This is the penultimate step in the biosynthesis of riboflavin.</text>
</comment>
<evidence type="ECO:0000256" key="3">
    <source>
        <dbReference type="ARBA" id="ARBA00022619"/>
    </source>
</evidence>
<evidence type="ECO:0000256" key="5">
    <source>
        <dbReference type="ARBA" id="ARBA00048785"/>
    </source>
</evidence>